<dbReference type="EMBL" id="JAGFNK010000006">
    <property type="protein sequence ID" value="KAI9512698.1"/>
    <property type="molecule type" value="Genomic_DNA"/>
</dbReference>
<dbReference type="Proteomes" id="UP001207468">
    <property type="component" value="Unassembled WGS sequence"/>
</dbReference>
<comment type="caution">
    <text evidence="1">The sequence shown here is derived from an EMBL/GenBank/DDBJ whole genome shotgun (WGS) entry which is preliminary data.</text>
</comment>
<gene>
    <name evidence="1" type="ORF">F5148DRAFT_1273527</name>
</gene>
<protein>
    <submittedName>
        <fullName evidence="1">Uncharacterized protein</fullName>
    </submittedName>
</protein>
<evidence type="ECO:0000313" key="1">
    <source>
        <dbReference type="EMBL" id="KAI9512698.1"/>
    </source>
</evidence>
<name>A0ACC0UM30_9AGAM</name>
<organism evidence="1 2">
    <name type="scientific">Russula earlei</name>
    <dbReference type="NCBI Taxonomy" id="71964"/>
    <lineage>
        <taxon>Eukaryota</taxon>
        <taxon>Fungi</taxon>
        <taxon>Dikarya</taxon>
        <taxon>Basidiomycota</taxon>
        <taxon>Agaricomycotina</taxon>
        <taxon>Agaricomycetes</taxon>
        <taxon>Russulales</taxon>
        <taxon>Russulaceae</taxon>
        <taxon>Russula</taxon>
    </lineage>
</organism>
<evidence type="ECO:0000313" key="2">
    <source>
        <dbReference type="Proteomes" id="UP001207468"/>
    </source>
</evidence>
<reference evidence="1" key="1">
    <citation type="submission" date="2021-03" db="EMBL/GenBank/DDBJ databases">
        <title>Evolutionary priming and transition to the ectomycorrhizal habit in an iconic lineage of mushroom-forming fungi: is preadaptation a requirement?</title>
        <authorList>
            <consortium name="DOE Joint Genome Institute"/>
            <person name="Looney B.P."/>
            <person name="Miyauchi S."/>
            <person name="Morin E."/>
            <person name="Drula E."/>
            <person name="Courty P.E."/>
            <person name="Chicoki N."/>
            <person name="Fauchery L."/>
            <person name="Kohler A."/>
            <person name="Kuo A."/>
            <person name="LaButti K."/>
            <person name="Pangilinan J."/>
            <person name="Lipzen A."/>
            <person name="Riley R."/>
            <person name="Andreopoulos W."/>
            <person name="He G."/>
            <person name="Johnson J."/>
            <person name="Barry K.W."/>
            <person name="Grigoriev I.V."/>
            <person name="Nagy L."/>
            <person name="Hibbett D."/>
            <person name="Henrissat B."/>
            <person name="Matheny P.B."/>
            <person name="Labbe J."/>
            <person name="Martin A.F."/>
        </authorList>
    </citation>
    <scope>NUCLEOTIDE SEQUENCE</scope>
    <source>
        <strain evidence="1">BPL698</strain>
    </source>
</reference>
<accession>A0ACC0UM30</accession>
<sequence length="219" mass="25276">MDEDGFSGPGIVKPLTPEALAAFRVAQENAGVIYISRIPPGMQPTKVRHLMGQYGEVGRVYLQKEDAKRAYLRRKYTSTKKPHYTEGWVEFKDKKVARSVAGMLNAQPIGGKKGTRWRDDVWTLKYLPKFKWHMLTEQVAHEAAMHTARLRLELSQSRSEQREYLKNVELARVLDKREERSQAMGKEFKRKYVNKRLDQRARTITETEGSLASVLGHIF</sequence>
<proteinExistence type="predicted"/>
<keyword evidence="2" id="KW-1185">Reference proteome</keyword>